<sequence length="294" mass="33975">MIATQSLSKPLNVFTPQAHKPTILNLHPNNVTILGSSISGGNWRMLRQEMRLRDHLQPTAIMGLSGPDPEVVATKRPITRMCMCQNKGVPSGRSLKLESLKGGTAFAEERARLTPHLLDDAEREFKEILSHYVKDFQSKDRVEFERVQKCAWRMEMSRKEDAAVKELECYIQKLHERSPEIHEVQMLLVEMLIYQGDYERARQTWERARQTWDKARQNLELPIKDYRLQFYPAVIYVLLGNEDEAKKHWGDFIETSKSGFGANPPDEDGSIMTFSDFKEHVKVLGQEITAVRNY</sequence>
<evidence type="ECO:0000313" key="1">
    <source>
        <dbReference type="EMBL" id="RWR97401.1"/>
    </source>
</evidence>
<dbReference type="EMBL" id="QPKB01000013">
    <property type="protein sequence ID" value="RWR97401.1"/>
    <property type="molecule type" value="Genomic_DNA"/>
</dbReference>
<dbReference type="PANTHER" id="PTHR36350">
    <property type="entry name" value="TRANSMEMBRANE PROTEIN"/>
    <property type="match status" value="1"/>
</dbReference>
<dbReference type="Gene3D" id="1.25.40.10">
    <property type="entry name" value="Tetratricopeptide repeat domain"/>
    <property type="match status" value="1"/>
</dbReference>
<keyword evidence="2" id="KW-1185">Reference proteome</keyword>
<reference evidence="1 2" key="1">
    <citation type="journal article" date="2019" name="Nat. Plants">
        <title>Stout camphor tree genome fills gaps in understanding of flowering plant genome evolution.</title>
        <authorList>
            <person name="Chaw S.M."/>
            <person name="Liu Y.C."/>
            <person name="Wu Y.W."/>
            <person name="Wang H.Y."/>
            <person name="Lin C.I."/>
            <person name="Wu C.S."/>
            <person name="Ke H.M."/>
            <person name="Chang L.Y."/>
            <person name="Hsu C.Y."/>
            <person name="Yang H.T."/>
            <person name="Sudianto E."/>
            <person name="Hsu M.H."/>
            <person name="Wu K.P."/>
            <person name="Wang L.N."/>
            <person name="Leebens-Mack J.H."/>
            <person name="Tsai I.J."/>
        </authorList>
    </citation>
    <scope>NUCLEOTIDE SEQUENCE [LARGE SCALE GENOMIC DNA]</scope>
    <source>
        <strain evidence="2">cv. Chaw 1501</strain>
        <tissue evidence="1">Young leaves</tissue>
    </source>
</reference>
<name>A0A3S3PB41_9MAGN</name>
<dbReference type="Proteomes" id="UP000283530">
    <property type="component" value="Unassembled WGS sequence"/>
</dbReference>
<dbReference type="InterPro" id="IPR011990">
    <property type="entry name" value="TPR-like_helical_dom_sf"/>
</dbReference>
<dbReference type="AlphaFoldDB" id="A0A3S3PB41"/>
<dbReference type="SUPFAM" id="SSF48452">
    <property type="entry name" value="TPR-like"/>
    <property type="match status" value="1"/>
</dbReference>
<evidence type="ECO:0000313" key="2">
    <source>
        <dbReference type="Proteomes" id="UP000283530"/>
    </source>
</evidence>
<accession>A0A3S3PB41</accession>
<keyword evidence="1" id="KW-0472">Membrane</keyword>
<proteinExistence type="predicted"/>
<gene>
    <name evidence="1" type="ORF">CKAN_02683200</name>
</gene>
<protein>
    <submittedName>
        <fullName evidence="1">Putative transmembrane protein</fullName>
    </submittedName>
</protein>
<keyword evidence="1" id="KW-0812">Transmembrane</keyword>
<dbReference type="PANTHER" id="PTHR36350:SF3">
    <property type="entry name" value="TRANSMEMBRANE PROTEIN"/>
    <property type="match status" value="1"/>
</dbReference>
<dbReference type="OrthoDB" id="1398107at2759"/>
<comment type="caution">
    <text evidence="1">The sequence shown here is derived from an EMBL/GenBank/DDBJ whole genome shotgun (WGS) entry which is preliminary data.</text>
</comment>
<organism evidence="1 2">
    <name type="scientific">Cinnamomum micranthum f. kanehirae</name>
    <dbReference type="NCBI Taxonomy" id="337451"/>
    <lineage>
        <taxon>Eukaryota</taxon>
        <taxon>Viridiplantae</taxon>
        <taxon>Streptophyta</taxon>
        <taxon>Embryophyta</taxon>
        <taxon>Tracheophyta</taxon>
        <taxon>Spermatophyta</taxon>
        <taxon>Magnoliopsida</taxon>
        <taxon>Magnoliidae</taxon>
        <taxon>Laurales</taxon>
        <taxon>Lauraceae</taxon>
        <taxon>Cinnamomum</taxon>
    </lineage>
</organism>